<feature type="compositionally biased region" description="Acidic residues" evidence="2">
    <location>
        <begin position="226"/>
        <end position="252"/>
    </location>
</feature>
<dbReference type="PANTHER" id="PTHR10159:SF519">
    <property type="entry name" value="DUAL SPECIFICITY PROTEIN PHOSPHATASE MPK3"/>
    <property type="match status" value="1"/>
</dbReference>
<dbReference type="SUPFAM" id="SSF52799">
    <property type="entry name" value="(Phosphotyrosine protein) phosphatases II"/>
    <property type="match status" value="1"/>
</dbReference>
<evidence type="ECO:0000313" key="4">
    <source>
        <dbReference type="Proteomes" id="UP000023152"/>
    </source>
</evidence>
<feature type="compositionally biased region" description="Basic and acidic residues" evidence="2">
    <location>
        <begin position="200"/>
        <end position="225"/>
    </location>
</feature>
<gene>
    <name evidence="3" type="ORF">RFI_14359</name>
</gene>
<evidence type="ECO:0000313" key="3">
    <source>
        <dbReference type="EMBL" id="ETO22834.1"/>
    </source>
</evidence>
<sequence length="897" mass="104626">GFPSEQSKNRKLSVKERVENWINAVTCTTWLATEIIPDFLWLGDNYDALNYEEMKKRGITYILNCSAEDALNNLQEYYVAKWLEEFKSREIARQDYCRDVMAKYLASTKEGKDQQTLKERAMQAFESTYMTSYHQLLDNYKKKIETLEEFRDGEKNRITAIILKQLKGLPHLEDIEKSVELLQSVVEKESYIYNTQEEAEFSRQEEDSGEKKLGEETPDNYKELKEDDDDDDDDDDNDTLSDDEDEDEDEADAAGKTGGGGAGGGAGGDMNNYLMEEEIKATQKKRKGKKKQEREKRRQEKERKRQEEEKKRAEPMSRASFLHIDLAAKETEIRNEYMSQHSGYFNYLNRFCVSSLIGGGGAGGQQLASLQPTDFLSSPANSVKKYTPKSMKAIRQTHAYKALDKETLMKEFQLAIALLFDHMLQKNKKEYLENIAREIALEKIQKKHLNKHYHKRKKMILMKMGRFLEDENIGNKDGVPKEINEMTLTDLFRNIKNIEEFFPYKIKNIYARNWKSYDIIGLHSEEVISFIQECKANKCKILVFDCKPCKDKKPNEWEDVMNEMEYDIEDEDDKGYEYTEIFDQDDNNSDDEVAGEDGKHSDVADSDSEKSVELDKTSDDGLEVNKVGGDELLLTRRKSVEDEKKKREDTNFEAVQKFSQMWNQSEVVFNPIGIDSKKSERDNDSEIGMRLDQDMDVIRKVLLKNTLSWKEISELYDLYDDLLITFSQCQKTGSVSEETIRWITKKIQMVGGLITKHMGRKYLEKKALHTLWKQKFYSSPNGRIISDESALDRVLKHCFDRSATLVLCYMLYEKRIEEIMQNKETTTRNGVKNKKARKNPKEVLLECYKDMLSKKPNLILNKGFKRQLVQYAHLLKCKQINDQIVKEFKFQMEQIKI</sequence>
<organism evidence="3 4">
    <name type="scientific">Reticulomyxa filosa</name>
    <dbReference type="NCBI Taxonomy" id="46433"/>
    <lineage>
        <taxon>Eukaryota</taxon>
        <taxon>Sar</taxon>
        <taxon>Rhizaria</taxon>
        <taxon>Retaria</taxon>
        <taxon>Foraminifera</taxon>
        <taxon>Monothalamids</taxon>
        <taxon>Reticulomyxidae</taxon>
        <taxon>Reticulomyxa</taxon>
    </lineage>
</organism>
<accession>X6NAP0</accession>
<dbReference type="InterPro" id="IPR029021">
    <property type="entry name" value="Prot-tyrosine_phosphatase-like"/>
</dbReference>
<feature type="compositionally biased region" description="Basic and acidic residues" evidence="2">
    <location>
        <begin position="292"/>
        <end position="315"/>
    </location>
</feature>
<evidence type="ECO:0000256" key="1">
    <source>
        <dbReference type="ARBA" id="ARBA00022912"/>
    </source>
</evidence>
<feature type="non-terminal residue" evidence="3">
    <location>
        <position position="1"/>
    </location>
</feature>
<dbReference type="OrthoDB" id="165342at2759"/>
<proteinExistence type="predicted"/>
<keyword evidence="1" id="KW-0904">Protein phosphatase</keyword>
<feature type="region of interest" description="Disordered" evidence="2">
    <location>
        <begin position="196"/>
        <end position="316"/>
    </location>
</feature>
<name>X6NAP0_RETFI</name>
<feature type="compositionally biased region" description="Acidic residues" evidence="2">
    <location>
        <begin position="582"/>
        <end position="595"/>
    </location>
</feature>
<feature type="region of interest" description="Disordered" evidence="2">
    <location>
        <begin position="582"/>
        <end position="623"/>
    </location>
</feature>
<dbReference type="PANTHER" id="PTHR10159">
    <property type="entry name" value="DUAL SPECIFICITY PROTEIN PHOSPHATASE"/>
    <property type="match status" value="1"/>
</dbReference>
<dbReference type="AlphaFoldDB" id="X6NAP0"/>
<reference evidence="3 4" key="1">
    <citation type="journal article" date="2013" name="Curr. Biol.">
        <title>The Genome of the Foraminiferan Reticulomyxa filosa.</title>
        <authorList>
            <person name="Glockner G."/>
            <person name="Hulsmann N."/>
            <person name="Schleicher M."/>
            <person name="Noegel A.A."/>
            <person name="Eichinger L."/>
            <person name="Gallinger C."/>
            <person name="Pawlowski J."/>
            <person name="Sierra R."/>
            <person name="Euteneuer U."/>
            <person name="Pillet L."/>
            <person name="Moustafa A."/>
            <person name="Platzer M."/>
            <person name="Groth M."/>
            <person name="Szafranski K."/>
            <person name="Schliwa M."/>
        </authorList>
    </citation>
    <scope>NUCLEOTIDE SEQUENCE [LARGE SCALE GENOMIC DNA]</scope>
</reference>
<comment type="caution">
    <text evidence="3">The sequence shown here is derived from an EMBL/GenBank/DDBJ whole genome shotgun (WGS) entry which is preliminary data.</text>
</comment>
<dbReference type="Proteomes" id="UP000023152">
    <property type="component" value="Unassembled WGS sequence"/>
</dbReference>
<keyword evidence="4" id="KW-1185">Reference proteome</keyword>
<feature type="compositionally biased region" description="Gly residues" evidence="2">
    <location>
        <begin position="256"/>
        <end position="268"/>
    </location>
</feature>
<evidence type="ECO:0000256" key="2">
    <source>
        <dbReference type="SAM" id="MobiDB-lite"/>
    </source>
</evidence>
<feature type="compositionally biased region" description="Basic and acidic residues" evidence="2">
    <location>
        <begin position="596"/>
        <end position="619"/>
    </location>
</feature>
<protein>
    <submittedName>
        <fullName evidence="3">DNA polymerase alpha catalytic subunit</fullName>
    </submittedName>
</protein>
<keyword evidence="1" id="KW-0378">Hydrolase</keyword>
<dbReference type="EMBL" id="ASPP01010439">
    <property type="protein sequence ID" value="ETO22834.1"/>
    <property type="molecule type" value="Genomic_DNA"/>
</dbReference>
<dbReference type="GO" id="GO:0005737">
    <property type="term" value="C:cytoplasm"/>
    <property type="evidence" value="ECO:0007669"/>
    <property type="project" value="TreeGrafter"/>
</dbReference>
<feature type="compositionally biased region" description="Basic residues" evidence="2">
    <location>
        <begin position="282"/>
        <end position="291"/>
    </location>
</feature>
<dbReference type="GO" id="GO:0043409">
    <property type="term" value="P:negative regulation of MAPK cascade"/>
    <property type="evidence" value="ECO:0007669"/>
    <property type="project" value="TreeGrafter"/>
</dbReference>
<dbReference type="Gene3D" id="3.90.190.10">
    <property type="entry name" value="Protein tyrosine phosphatase superfamily"/>
    <property type="match status" value="2"/>
</dbReference>
<dbReference type="GO" id="GO:0004721">
    <property type="term" value="F:phosphoprotein phosphatase activity"/>
    <property type="evidence" value="ECO:0007669"/>
    <property type="project" value="UniProtKB-KW"/>
</dbReference>